<dbReference type="InterPro" id="IPR003593">
    <property type="entry name" value="AAA+_ATPase"/>
</dbReference>
<dbReference type="Gene3D" id="1.20.272.10">
    <property type="match status" value="1"/>
</dbReference>
<dbReference type="Pfam" id="PF22534">
    <property type="entry name" value="RFC_C"/>
    <property type="match status" value="1"/>
</dbReference>
<dbReference type="GO" id="GO:0006281">
    <property type="term" value="P:DNA repair"/>
    <property type="evidence" value="ECO:0007669"/>
    <property type="project" value="UniProtKB-ARBA"/>
</dbReference>
<feature type="domain" description="AAA+ ATPase" evidence="6">
    <location>
        <begin position="33"/>
        <end position="191"/>
    </location>
</feature>
<dbReference type="FunFam" id="3.40.50.300:FF:000136">
    <property type="entry name" value="Replication factor C subunit 5"/>
    <property type="match status" value="1"/>
</dbReference>
<keyword evidence="5" id="KW-0539">Nucleus</keyword>
<comment type="subcellular location">
    <subcellularLocation>
        <location evidence="2">Nucleus</location>
    </subcellularLocation>
</comment>
<dbReference type="Gene3D" id="1.10.8.60">
    <property type="match status" value="1"/>
</dbReference>
<comment type="similarity">
    <text evidence="3">Belongs to the activator 1 small subunits family.</text>
</comment>
<accession>A0AAE0GWZ0</accession>
<comment type="caution">
    <text evidence="7">The sequence shown here is derived from an EMBL/GenBank/DDBJ whole genome shotgun (WGS) entry which is preliminary data.</text>
</comment>
<name>A0AAE0GWZ0_9CHLO</name>
<dbReference type="SUPFAM" id="SSF48019">
    <property type="entry name" value="post-AAA+ oligomerization domain-like"/>
    <property type="match status" value="1"/>
</dbReference>
<dbReference type="InterPro" id="IPR050238">
    <property type="entry name" value="DNA_Rep/Repair_Clamp_Loader"/>
</dbReference>
<dbReference type="InterPro" id="IPR027417">
    <property type="entry name" value="P-loop_NTPase"/>
</dbReference>
<reference evidence="7 8" key="1">
    <citation type="journal article" date="2015" name="Genome Biol. Evol.">
        <title>Comparative Genomics of a Bacterivorous Green Alga Reveals Evolutionary Causalities and Consequences of Phago-Mixotrophic Mode of Nutrition.</title>
        <authorList>
            <person name="Burns J.A."/>
            <person name="Paasch A."/>
            <person name="Narechania A."/>
            <person name="Kim E."/>
        </authorList>
    </citation>
    <scope>NUCLEOTIDE SEQUENCE [LARGE SCALE GENOMIC DNA]</scope>
    <source>
        <strain evidence="7 8">PLY_AMNH</strain>
    </source>
</reference>
<keyword evidence="8" id="KW-1185">Reference proteome</keyword>
<dbReference type="Pfam" id="PF21960">
    <property type="entry name" value="RCF1-5-like_lid"/>
    <property type="match status" value="1"/>
</dbReference>
<organism evidence="7 8">
    <name type="scientific">Cymbomonas tetramitiformis</name>
    <dbReference type="NCBI Taxonomy" id="36881"/>
    <lineage>
        <taxon>Eukaryota</taxon>
        <taxon>Viridiplantae</taxon>
        <taxon>Chlorophyta</taxon>
        <taxon>Pyramimonadophyceae</taxon>
        <taxon>Pyramimonadales</taxon>
        <taxon>Pyramimonadaceae</taxon>
        <taxon>Cymbomonas</taxon>
    </lineage>
</organism>
<dbReference type="Gene3D" id="3.40.50.300">
    <property type="entry name" value="P-loop containing nucleotide triphosphate hydrolases"/>
    <property type="match status" value="1"/>
</dbReference>
<dbReference type="GO" id="GO:0006271">
    <property type="term" value="P:DNA strand elongation involved in DNA replication"/>
    <property type="evidence" value="ECO:0007669"/>
    <property type="project" value="UniProtKB-ARBA"/>
</dbReference>
<evidence type="ECO:0000256" key="2">
    <source>
        <dbReference type="ARBA" id="ARBA00004123"/>
    </source>
</evidence>
<dbReference type="PANTHER" id="PTHR11669">
    <property type="entry name" value="REPLICATION FACTOR C / DNA POLYMERASE III GAMMA-TAU SUBUNIT"/>
    <property type="match status" value="1"/>
</dbReference>
<evidence type="ECO:0000256" key="1">
    <source>
        <dbReference type="ARBA" id="ARBA00002386"/>
    </source>
</evidence>
<dbReference type="GO" id="GO:0003677">
    <property type="term" value="F:DNA binding"/>
    <property type="evidence" value="ECO:0007669"/>
    <property type="project" value="InterPro"/>
</dbReference>
<dbReference type="PANTHER" id="PTHR11669:SF1">
    <property type="entry name" value="REPLICATION FACTOR C SUBUNIT 3"/>
    <property type="match status" value="1"/>
</dbReference>
<evidence type="ECO:0000256" key="4">
    <source>
        <dbReference type="ARBA" id="ARBA00022705"/>
    </source>
</evidence>
<evidence type="ECO:0000313" key="7">
    <source>
        <dbReference type="EMBL" id="KAK3285718.1"/>
    </source>
</evidence>
<dbReference type="FunFam" id="1.10.8.60:FF:000030">
    <property type="entry name" value="replication factor C subunit 3"/>
    <property type="match status" value="1"/>
</dbReference>
<dbReference type="CDD" id="cd00009">
    <property type="entry name" value="AAA"/>
    <property type="match status" value="1"/>
</dbReference>
<dbReference type="SMART" id="SM00382">
    <property type="entry name" value="AAA"/>
    <property type="match status" value="1"/>
</dbReference>
<evidence type="ECO:0000259" key="6">
    <source>
        <dbReference type="SMART" id="SM00382"/>
    </source>
</evidence>
<protein>
    <submittedName>
        <fullName evidence="7">Replication factor C (RF-C) subunit</fullName>
    </submittedName>
</protein>
<dbReference type="Proteomes" id="UP001190700">
    <property type="component" value="Unassembled WGS sequence"/>
</dbReference>
<dbReference type="EMBL" id="LGRX02001661">
    <property type="protein sequence ID" value="KAK3285718.1"/>
    <property type="molecule type" value="Genomic_DNA"/>
</dbReference>
<evidence type="ECO:0000256" key="5">
    <source>
        <dbReference type="ARBA" id="ARBA00023242"/>
    </source>
</evidence>
<dbReference type="GO" id="GO:0005634">
    <property type="term" value="C:nucleus"/>
    <property type="evidence" value="ECO:0007669"/>
    <property type="project" value="UniProtKB-SubCell"/>
</dbReference>
<dbReference type="InterPro" id="IPR008921">
    <property type="entry name" value="DNA_pol3_clamp-load_cplx_C"/>
</dbReference>
<evidence type="ECO:0000256" key="3">
    <source>
        <dbReference type="ARBA" id="ARBA00005378"/>
    </source>
</evidence>
<keyword evidence="4" id="KW-0235">DNA replication</keyword>
<gene>
    <name evidence="7" type="ORF">CYMTET_6679</name>
</gene>
<sequence length="356" mass="40571">MLWVDKHRPKNLDNLICHKEVGANLKSLVASGDCPHLLFYGPSGCGKKTLVLAMLREMFGPGVEKLKAETKEWKIERPEISTKIEVELTTLSSNYHVELNPSDAGTKDRYVVQELIKDMAKSRPLDMAGQKSFRVLLLNEVDQLSKEAQHSLRRTMEKYASACRLVMVCNSVSKVIEAVRSRCVTVRVPAPAEAEICDVLQYVSKKECITLPPEFAARIASSTDRNLRCALLSLEACKVQQYPFKSDQPIQLTDWEVYITEIASDIIAEQSPKRLYQVRGKFYELLINCIPPELILKKLLFELMKKIDSELKHEVCHWAAYYENRLQKGSKAIIHLEAFVAKFMSIYKQFIISLFG</sequence>
<dbReference type="GO" id="GO:0003689">
    <property type="term" value="F:DNA clamp loader activity"/>
    <property type="evidence" value="ECO:0007669"/>
    <property type="project" value="TreeGrafter"/>
</dbReference>
<dbReference type="Pfam" id="PF13177">
    <property type="entry name" value="DNA_pol3_delta2"/>
    <property type="match status" value="1"/>
</dbReference>
<proteinExistence type="inferred from homology"/>
<dbReference type="FunFam" id="1.20.272.10:FF:000002">
    <property type="entry name" value="Replication factor C subunit 3"/>
    <property type="match status" value="1"/>
</dbReference>
<dbReference type="AlphaFoldDB" id="A0AAE0GWZ0"/>
<dbReference type="GO" id="GO:0005663">
    <property type="term" value="C:DNA replication factor C complex"/>
    <property type="evidence" value="ECO:0007669"/>
    <property type="project" value="TreeGrafter"/>
</dbReference>
<dbReference type="SUPFAM" id="SSF52540">
    <property type="entry name" value="P-loop containing nucleoside triphosphate hydrolases"/>
    <property type="match status" value="1"/>
</dbReference>
<evidence type="ECO:0000313" key="8">
    <source>
        <dbReference type="Proteomes" id="UP001190700"/>
    </source>
</evidence>
<comment type="function">
    <text evidence="1">May be involved in DNA replication and thus regulate cell proliferation.</text>
</comment>